<organism evidence="2">
    <name type="scientific">Sinorhizobium fredii (strain USDA 257)</name>
    <dbReference type="NCBI Taxonomy" id="1185652"/>
    <lineage>
        <taxon>Bacteria</taxon>
        <taxon>Pseudomonadati</taxon>
        <taxon>Pseudomonadota</taxon>
        <taxon>Alphaproteobacteria</taxon>
        <taxon>Hyphomicrobiales</taxon>
        <taxon>Rhizobiaceae</taxon>
        <taxon>Sinorhizobium/Ensifer group</taxon>
        <taxon>Sinorhizobium</taxon>
    </lineage>
</organism>
<evidence type="ECO:0000313" key="3">
    <source>
        <dbReference type="Proteomes" id="UP000006180"/>
    </source>
</evidence>
<evidence type="ECO:0000313" key="2">
    <source>
        <dbReference type="EMBL" id="AFL54942.1"/>
    </source>
</evidence>
<dbReference type="GO" id="GO:0004803">
    <property type="term" value="F:transposase activity"/>
    <property type="evidence" value="ECO:0007669"/>
    <property type="project" value="InterPro"/>
</dbReference>
<keyword evidence="2" id="KW-0614">Plasmid</keyword>
<dbReference type="HOGENOM" id="CLU_1276901_0_0_5"/>
<geneLocation type="plasmid" evidence="3">
    <name>pUSDA257 fragment 2</name>
</geneLocation>
<dbReference type="EMBL" id="CP003565">
    <property type="protein sequence ID" value="AFL54942.1"/>
    <property type="molecule type" value="Genomic_DNA"/>
</dbReference>
<feature type="domain" description="Tn3 transposase DDE" evidence="1">
    <location>
        <begin position="2"/>
        <end position="66"/>
    </location>
</feature>
<gene>
    <name evidence="2" type="ORF">USDA257_p02270</name>
</gene>
<name>I3XGD6_SINF2</name>
<accession>I3XGD6</accession>
<reference evidence="2" key="1">
    <citation type="journal article" date="2012" name="J. Bacteriol.">
        <title>Complete genome sequence of the broad-host-range strain Sinorhizobium fredii USDA257.</title>
        <authorList>
            <person name="Schuldes J."/>
            <person name="Rodriguez Orbegoso M."/>
            <person name="Schmeisser C."/>
            <person name="Krishnan H.B."/>
            <person name="Daniel R."/>
            <person name="Streit W.R."/>
        </authorList>
    </citation>
    <scope>NUCLEOTIDE SEQUENCE [LARGE SCALE GENOMIC DNA]</scope>
    <source>
        <strain evidence="2">USDA 257</strain>
        <plasmid evidence="2">pUSDA257</plasmid>
    </source>
</reference>
<evidence type="ECO:0000259" key="1">
    <source>
        <dbReference type="Pfam" id="PF01526"/>
    </source>
</evidence>
<dbReference type="Pfam" id="PF01526">
    <property type="entry name" value="DDE_Tnp_Tn3"/>
    <property type="match status" value="1"/>
</dbReference>
<proteinExistence type="predicted"/>
<protein>
    <submittedName>
        <fullName evidence="2">Transposase Tn3</fullName>
    </submittedName>
</protein>
<dbReference type="GO" id="GO:0006313">
    <property type="term" value="P:DNA transposition"/>
    <property type="evidence" value="ECO:0007669"/>
    <property type="project" value="InterPro"/>
</dbReference>
<dbReference type="AlphaFoldDB" id="I3XGD6"/>
<sequence>MSASSKYSELARALRGLGRIERTLFMIEWYSSPALRRRCQAGLNKGEAAHKLKRAVFFHERGEIEAIRLSAPDDRPYRSPPAGRDAPDGFMHQRSLISNIETVIEAIAFAICGKAHRGARSRFAISSLPARGTRDMIVFMPLPIEPLSRPVLRGNSTPAPNTKKGHRWTNLSRHTLRFRRSFLQRDPRSRLGDTVEACLPAAIHGRRSASTYRHAV</sequence>
<dbReference type="InterPro" id="IPR002513">
    <property type="entry name" value="Tn3_Tnp_DDE_dom"/>
</dbReference>